<protein>
    <recommendedName>
        <fullName evidence="1">GST N-terminal domain-containing protein</fullName>
    </recommendedName>
</protein>
<gene>
    <name evidence="2" type="ORF">SLS62_006052</name>
</gene>
<organism evidence="2 3">
    <name type="scientific">Diatrype stigma</name>
    <dbReference type="NCBI Taxonomy" id="117547"/>
    <lineage>
        <taxon>Eukaryota</taxon>
        <taxon>Fungi</taxon>
        <taxon>Dikarya</taxon>
        <taxon>Ascomycota</taxon>
        <taxon>Pezizomycotina</taxon>
        <taxon>Sordariomycetes</taxon>
        <taxon>Xylariomycetidae</taxon>
        <taxon>Xylariales</taxon>
        <taxon>Diatrypaceae</taxon>
        <taxon>Diatrype</taxon>
    </lineage>
</organism>
<dbReference type="InterPro" id="IPR054416">
    <property type="entry name" value="GST_UstS-like_C"/>
</dbReference>
<sequence>MSPTASSDPILFYDIASGPPIRPFAPNPWKTRYALNFKRANYATQWVDLSDVTATRKRLGASPVRFFSDGEPFYTLPAIEDPSAGGTVVVVGDSFDIAVYLDKKYPGDSGATNPRPRPRLFRDPATIGVYAAFNAHMDSLFTAAAPLCAQGMPFNPATAEACKAEFCRRAGAQNYDELVLRGEKRRELLRAFQTGASAEAARCFRFSSSPFVGGGEEPDYADLIVGGWLMFLSGTVPEWEEIRTWHGGLWGRLHEALEPYRGTW</sequence>
<comment type="caution">
    <text evidence="2">The sequence shown here is derived from an EMBL/GenBank/DDBJ whole genome shotgun (WGS) entry which is preliminary data.</text>
</comment>
<dbReference type="InterPro" id="IPR004045">
    <property type="entry name" value="Glutathione_S-Trfase_N"/>
</dbReference>
<keyword evidence="3" id="KW-1185">Reference proteome</keyword>
<evidence type="ECO:0000313" key="3">
    <source>
        <dbReference type="Proteomes" id="UP001320420"/>
    </source>
</evidence>
<dbReference type="Gene3D" id="3.40.30.10">
    <property type="entry name" value="Glutaredoxin"/>
    <property type="match status" value="1"/>
</dbReference>
<feature type="domain" description="GST N-terminal" evidence="1">
    <location>
        <begin position="15"/>
        <end position="109"/>
    </location>
</feature>
<accession>A0AAN9URS4</accession>
<dbReference type="EMBL" id="JAKJXP020000042">
    <property type="protein sequence ID" value="KAK7752086.1"/>
    <property type="molecule type" value="Genomic_DNA"/>
</dbReference>
<evidence type="ECO:0000259" key="1">
    <source>
        <dbReference type="PROSITE" id="PS50404"/>
    </source>
</evidence>
<dbReference type="SUPFAM" id="SSF52833">
    <property type="entry name" value="Thioredoxin-like"/>
    <property type="match status" value="1"/>
</dbReference>
<dbReference type="Proteomes" id="UP001320420">
    <property type="component" value="Unassembled WGS sequence"/>
</dbReference>
<dbReference type="InterPro" id="IPR036249">
    <property type="entry name" value="Thioredoxin-like_sf"/>
</dbReference>
<evidence type="ECO:0000313" key="2">
    <source>
        <dbReference type="EMBL" id="KAK7752086.1"/>
    </source>
</evidence>
<dbReference type="AlphaFoldDB" id="A0AAN9URS4"/>
<reference evidence="2 3" key="1">
    <citation type="submission" date="2024-02" db="EMBL/GenBank/DDBJ databases">
        <title>De novo assembly and annotation of 12 fungi associated with fruit tree decline syndrome in Ontario, Canada.</title>
        <authorList>
            <person name="Sulman M."/>
            <person name="Ellouze W."/>
            <person name="Ilyukhin E."/>
        </authorList>
    </citation>
    <scope>NUCLEOTIDE SEQUENCE [LARGE SCALE GENOMIC DNA]</scope>
    <source>
        <strain evidence="2 3">M11/M66-122</strain>
    </source>
</reference>
<dbReference type="PROSITE" id="PS50404">
    <property type="entry name" value="GST_NTER"/>
    <property type="match status" value="1"/>
</dbReference>
<dbReference type="Pfam" id="PF13409">
    <property type="entry name" value="GST_N_2"/>
    <property type="match status" value="1"/>
</dbReference>
<dbReference type="Gene3D" id="1.20.1050.10">
    <property type="match status" value="1"/>
</dbReference>
<dbReference type="Pfam" id="PF22041">
    <property type="entry name" value="GST_C_7"/>
    <property type="match status" value="1"/>
</dbReference>
<proteinExistence type="predicted"/>
<name>A0AAN9URS4_9PEZI</name>